<protein>
    <submittedName>
        <fullName evidence="7">RNA polymerase sigma factor SigF</fullName>
    </submittedName>
</protein>
<dbReference type="InterPro" id="IPR014284">
    <property type="entry name" value="RNA_pol_sigma-70_dom"/>
</dbReference>
<dbReference type="NCBIfam" id="TIGR02937">
    <property type="entry name" value="sigma70-ECF"/>
    <property type="match status" value="1"/>
</dbReference>
<proteinExistence type="predicted"/>
<dbReference type="InterPro" id="IPR007630">
    <property type="entry name" value="RNA_pol_sigma70_r4"/>
</dbReference>
<dbReference type="Gene3D" id="1.20.120.1810">
    <property type="match status" value="1"/>
</dbReference>
<reference evidence="7" key="2">
    <citation type="submission" date="2020-09" db="EMBL/GenBank/DDBJ databases">
        <authorList>
            <person name="Sun Q."/>
            <person name="Zhou Y."/>
        </authorList>
    </citation>
    <scope>NUCLEOTIDE SEQUENCE</scope>
    <source>
        <strain evidence="7">CGMCC 4.7306</strain>
    </source>
</reference>
<dbReference type="PANTHER" id="PTHR30385:SF4">
    <property type="entry name" value="RNA POLYMERASE SIGMA-E FACTOR"/>
    <property type="match status" value="1"/>
</dbReference>
<dbReference type="AlphaFoldDB" id="A0A917VYP5"/>
<dbReference type="GO" id="GO:0006352">
    <property type="term" value="P:DNA-templated transcription initiation"/>
    <property type="evidence" value="ECO:0007669"/>
    <property type="project" value="InterPro"/>
</dbReference>
<comment type="caution">
    <text evidence="7">The sequence shown here is derived from an EMBL/GenBank/DDBJ whole genome shotgun (WGS) entry which is preliminary data.</text>
</comment>
<evidence type="ECO:0000256" key="2">
    <source>
        <dbReference type="ARBA" id="ARBA00023082"/>
    </source>
</evidence>
<accession>A0A917VYP5</accession>
<evidence type="ECO:0000313" key="7">
    <source>
        <dbReference type="EMBL" id="GGL46231.1"/>
    </source>
</evidence>
<dbReference type="CDD" id="cd06171">
    <property type="entry name" value="Sigma70_r4"/>
    <property type="match status" value="1"/>
</dbReference>
<dbReference type="Pfam" id="PF04545">
    <property type="entry name" value="Sigma70_r4"/>
    <property type="match status" value="1"/>
</dbReference>
<dbReference type="InterPro" id="IPR036388">
    <property type="entry name" value="WH-like_DNA-bd_sf"/>
</dbReference>
<keyword evidence="4" id="KW-0804">Transcription</keyword>
<dbReference type="PANTHER" id="PTHR30385">
    <property type="entry name" value="SIGMA FACTOR F FLAGELLAR"/>
    <property type="match status" value="1"/>
</dbReference>
<dbReference type="InterPro" id="IPR013324">
    <property type="entry name" value="RNA_pol_sigma_r3/r4-like"/>
</dbReference>
<feature type="domain" description="RNA polymerase sigma-70 region 4" evidence="6">
    <location>
        <begin position="170"/>
        <end position="215"/>
    </location>
</feature>
<organism evidence="7 8">
    <name type="scientific">Microlunatus endophyticus</name>
    <dbReference type="NCBI Taxonomy" id="1716077"/>
    <lineage>
        <taxon>Bacteria</taxon>
        <taxon>Bacillati</taxon>
        <taxon>Actinomycetota</taxon>
        <taxon>Actinomycetes</taxon>
        <taxon>Propionibacteriales</taxon>
        <taxon>Propionibacteriaceae</taxon>
        <taxon>Microlunatus</taxon>
    </lineage>
</organism>
<dbReference type="SUPFAM" id="SSF88659">
    <property type="entry name" value="Sigma3 and sigma4 domains of RNA polymerase sigma factors"/>
    <property type="match status" value="2"/>
</dbReference>
<evidence type="ECO:0000256" key="4">
    <source>
        <dbReference type="ARBA" id="ARBA00023163"/>
    </source>
</evidence>
<dbReference type="InterPro" id="IPR007627">
    <property type="entry name" value="RNA_pol_sigma70_r2"/>
</dbReference>
<dbReference type="SUPFAM" id="SSF88946">
    <property type="entry name" value="Sigma2 domain of RNA polymerase sigma factors"/>
    <property type="match status" value="1"/>
</dbReference>
<sequence length="238" mass="26135">MQLNLSVADGLARRYRSRGEDLDDLVQVARLGLVHAVNRFEPGSGAFLSFAVPTITGEIKRHFRDHCWTVRPPRRLQELHSEVMAGWSDLAQEQAATPTAKDIADRIGADRADVNEVLHSNAFTSSSLDNPEASSWMAAAIGHRETGFDAVEDAMEHEDLMQQVRHACTVLSDEDRQLLMMRFVDGSSQSVIAEKLGISQMSVSRRLRKITTTLRAQITEGRSATIVGPSSGRVVAAA</sequence>
<keyword evidence="1" id="KW-0805">Transcription regulation</keyword>
<keyword evidence="8" id="KW-1185">Reference proteome</keyword>
<evidence type="ECO:0000256" key="1">
    <source>
        <dbReference type="ARBA" id="ARBA00023015"/>
    </source>
</evidence>
<feature type="domain" description="RNA polymerase sigma-70 region 2" evidence="5">
    <location>
        <begin position="9"/>
        <end position="68"/>
    </location>
</feature>
<evidence type="ECO:0000259" key="6">
    <source>
        <dbReference type="Pfam" id="PF04545"/>
    </source>
</evidence>
<name>A0A917VYP5_9ACTN</name>
<evidence type="ECO:0000256" key="3">
    <source>
        <dbReference type="ARBA" id="ARBA00023125"/>
    </source>
</evidence>
<dbReference type="EMBL" id="BMMZ01000001">
    <property type="protein sequence ID" value="GGL46231.1"/>
    <property type="molecule type" value="Genomic_DNA"/>
</dbReference>
<evidence type="ECO:0000313" key="8">
    <source>
        <dbReference type="Proteomes" id="UP000613840"/>
    </source>
</evidence>
<dbReference type="InterPro" id="IPR013325">
    <property type="entry name" value="RNA_pol_sigma_r2"/>
</dbReference>
<dbReference type="GO" id="GO:0003677">
    <property type="term" value="F:DNA binding"/>
    <property type="evidence" value="ECO:0007669"/>
    <property type="project" value="UniProtKB-KW"/>
</dbReference>
<gene>
    <name evidence="7" type="primary">sigF</name>
    <name evidence="7" type="ORF">GCM10011575_00210</name>
</gene>
<keyword evidence="3" id="KW-0238">DNA-binding</keyword>
<dbReference type="Pfam" id="PF04542">
    <property type="entry name" value="Sigma70_r2"/>
    <property type="match status" value="1"/>
</dbReference>
<dbReference type="Proteomes" id="UP000613840">
    <property type="component" value="Unassembled WGS sequence"/>
</dbReference>
<reference evidence="7" key="1">
    <citation type="journal article" date="2014" name="Int. J. Syst. Evol. Microbiol.">
        <title>Complete genome sequence of Corynebacterium casei LMG S-19264T (=DSM 44701T), isolated from a smear-ripened cheese.</title>
        <authorList>
            <consortium name="US DOE Joint Genome Institute (JGI-PGF)"/>
            <person name="Walter F."/>
            <person name="Albersmeier A."/>
            <person name="Kalinowski J."/>
            <person name="Ruckert C."/>
        </authorList>
    </citation>
    <scope>NUCLEOTIDE SEQUENCE</scope>
    <source>
        <strain evidence="7">CGMCC 4.7306</strain>
    </source>
</reference>
<dbReference type="GO" id="GO:0016987">
    <property type="term" value="F:sigma factor activity"/>
    <property type="evidence" value="ECO:0007669"/>
    <property type="project" value="UniProtKB-KW"/>
</dbReference>
<keyword evidence="2" id="KW-0731">Sigma factor</keyword>
<dbReference type="Gene3D" id="1.10.10.10">
    <property type="entry name" value="Winged helix-like DNA-binding domain superfamily/Winged helix DNA-binding domain"/>
    <property type="match status" value="2"/>
</dbReference>
<evidence type="ECO:0000259" key="5">
    <source>
        <dbReference type="Pfam" id="PF04542"/>
    </source>
</evidence>